<evidence type="ECO:0000313" key="4">
    <source>
        <dbReference type="Proteomes" id="UP000295807"/>
    </source>
</evidence>
<dbReference type="InterPro" id="IPR004104">
    <property type="entry name" value="Gfo/Idh/MocA-like_OxRdtase_C"/>
</dbReference>
<evidence type="ECO:0000313" key="3">
    <source>
        <dbReference type="EMBL" id="TCS86052.1"/>
    </source>
</evidence>
<dbReference type="GO" id="GO:0000166">
    <property type="term" value="F:nucleotide binding"/>
    <property type="evidence" value="ECO:0007669"/>
    <property type="project" value="InterPro"/>
</dbReference>
<dbReference type="OrthoDB" id="726883at2"/>
<dbReference type="Gene3D" id="3.40.50.720">
    <property type="entry name" value="NAD(P)-binding Rossmann-like Domain"/>
    <property type="match status" value="1"/>
</dbReference>
<dbReference type="PROSITE" id="PS51318">
    <property type="entry name" value="TAT"/>
    <property type="match status" value="1"/>
</dbReference>
<dbReference type="Gene3D" id="3.30.360.10">
    <property type="entry name" value="Dihydrodipicolinate Reductase, domain 2"/>
    <property type="match status" value="1"/>
</dbReference>
<reference evidence="3 4" key="1">
    <citation type="submission" date="2019-03" db="EMBL/GenBank/DDBJ databases">
        <title>Genomic Encyclopedia of Type Strains, Phase IV (KMG-IV): sequencing the most valuable type-strain genomes for metagenomic binning, comparative biology and taxonomic classification.</title>
        <authorList>
            <person name="Goeker M."/>
        </authorList>
    </citation>
    <scope>NUCLEOTIDE SEQUENCE [LARGE SCALE GENOMIC DNA]</scope>
    <source>
        <strain evidence="3 4">DSM 21100</strain>
    </source>
</reference>
<evidence type="ECO:0000259" key="2">
    <source>
        <dbReference type="Pfam" id="PF02894"/>
    </source>
</evidence>
<dbReference type="RefSeq" id="WP_132129858.1">
    <property type="nucleotide sequence ID" value="NZ_CP042432.1"/>
</dbReference>
<dbReference type="SUPFAM" id="SSF51735">
    <property type="entry name" value="NAD(P)-binding Rossmann-fold domains"/>
    <property type="match status" value="1"/>
</dbReference>
<dbReference type="InterPro" id="IPR036291">
    <property type="entry name" value="NAD(P)-bd_dom_sf"/>
</dbReference>
<organism evidence="3 4">
    <name type="scientific">Anseongella ginsenosidimutans</name>
    <dbReference type="NCBI Taxonomy" id="496056"/>
    <lineage>
        <taxon>Bacteria</taxon>
        <taxon>Pseudomonadati</taxon>
        <taxon>Bacteroidota</taxon>
        <taxon>Sphingobacteriia</taxon>
        <taxon>Sphingobacteriales</taxon>
        <taxon>Sphingobacteriaceae</taxon>
        <taxon>Anseongella</taxon>
    </lineage>
</organism>
<dbReference type="SUPFAM" id="SSF55347">
    <property type="entry name" value="Glyceraldehyde-3-phosphate dehydrogenase-like, C-terminal domain"/>
    <property type="match status" value="1"/>
</dbReference>
<dbReference type="InterPro" id="IPR000683">
    <property type="entry name" value="Gfo/Idh/MocA-like_OxRdtase_N"/>
</dbReference>
<evidence type="ECO:0000259" key="1">
    <source>
        <dbReference type="Pfam" id="PF01408"/>
    </source>
</evidence>
<feature type="domain" description="Gfo/Idh/MocA-like oxidoreductase C-terminal" evidence="2">
    <location>
        <begin position="217"/>
        <end position="407"/>
    </location>
</feature>
<gene>
    <name evidence="3" type="ORF">EDD80_10980</name>
</gene>
<dbReference type="Proteomes" id="UP000295807">
    <property type="component" value="Unassembled WGS sequence"/>
</dbReference>
<dbReference type="NCBIfam" id="TIGR01409">
    <property type="entry name" value="TAT_signal_seq"/>
    <property type="match status" value="1"/>
</dbReference>
<comment type="caution">
    <text evidence="3">The sequence shown here is derived from an EMBL/GenBank/DDBJ whole genome shotgun (WGS) entry which is preliminary data.</text>
</comment>
<dbReference type="PANTHER" id="PTHR43818">
    <property type="entry name" value="BCDNA.GH03377"/>
    <property type="match status" value="1"/>
</dbReference>
<dbReference type="Pfam" id="PF02894">
    <property type="entry name" value="GFO_IDH_MocA_C"/>
    <property type="match status" value="1"/>
</dbReference>
<dbReference type="InterPro" id="IPR050463">
    <property type="entry name" value="Gfo/Idh/MocA_oxidrdct_glycsds"/>
</dbReference>
<dbReference type="AlphaFoldDB" id="A0A4R3KPE5"/>
<dbReference type="Pfam" id="PF01408">
    <property type="entry name" value="GFO_IDH_MocA"/>
    <property type="match status" value="1"/>
</dbReference>
<feature type="domain" description="Gfo/Idh/MocA-like oxidoreductase N-terminal" evidence="1">
    <location>
        <begin position="41"/>
        <end position="161"/>
    </location>
</feature>
<proteinExistence type="predicted"/>
<accession>A0A4R3KPE5</accession>
<dbReference type="InterPro" id="IPR006311">
    <property type="entry name" value="TAT_signal"/>
</dbReference>
<protein>
    <submittedName>
        <fullName evidence="3">Secreted protein</fullName>
    </submittedName>
</protein>
<name>A0A4R3KPE5_9SPHI</name>
<keyword evidence="4" id="KW-1185">Reference proteome</keyword>
<dbReference type="PANTHER" id="PTHR43818:SF5">
    <property type="entry name" value="OXIDOREDUCTASE FAMILY PROTEIN"/>
    <property type="match status" value="1"/>
</dbReference>
<dbReference type="EMBL" id="SMAD01000009">
    <property type="protein sequence ID" value="TCS86052.1"/>
    <property type="molecule type" value="Genomic_DNA"/>
</dbReference>
<sequence>MTVRRRDFIKTSALAGAGIGLGALNFPLFGKNAPNEKLVAGIMGTNSRGGHLAGVLAGMDGVEVGYICDVEEKALAKGVKAVTDKGGKAPKTFSDVRKLLEEKALDVLVIAAPDHWHAPAAILACQAGKHVYVEKPCSQNPFEGELLIEASRKYDKFVQMGNQRRSWDKIMEAIGLVHEGIIGKAYFARGWYANNRGPINFGKEVPAPPNLDWDLWQGPAPRKNYRDNIVHYNWHWFWHWGTGEACNNGTHEIDCMRWALDVDYPTKVVSAGGRYQYRGQDDWQTTDTQVISIEFGEEKALTWEGRSCNKFPVQGSGRGFIVYGEKGTLVTDGGNSYEFYDQDNKLIKKKESSDKADSTNVVSPGGAGLDAVHLNNFLETVRGNASLHSDIEEGHKSVLLCHLGNISQRVGRALHLDPSNGHIKGDKEAMKLWQRSYEKGWNPNV</sequence>
<dbReference type="InterPro" id="IPR019546">
    <property type="entry name" value="TAT_signal_bac_arc"/>
</dbReference>